<dbReference type="STRING" id="862969.SCI_1834"/>
<dbReference type="Gene3D" id="3.90.190.20">
    <property type="entry name" value="Mur ligase, C-terminal domain"/>
    <property type="match status" value="1"/>
</dbReference>
<reference evidence="14 15" key="1">
    <citation type="submission" date="2014-12" db="EMBL/GenBank/DDBJ databases">
        <title>Partial genome sequence of Streptococcus constellatus KCOM 1650 (= ChDC B144).</title>
        <authorList>
            <person name="Kook J.-K."/>
            <person name="Park S.-N."/>
            <person name="Lim Y.K."/>
            <person name="Jo E."/>
        </authorList>
    </citation>
    <scope>NUCLEOTIDE SEQUENCE [LARGE SCALE GENOMIC DNA]</scope>
    <source>
        <strain evidence="14 15">KCOM 1650</strain>
    </source>
</reference>
<dbReference type="Pfam" id="PF02875">
    <property type="entry name" value="Mur_ligase_C"/>
    <property type="match status" value="1"/>
</dbReference>
<evidence type="ECO:0000259" key="12">
    <source>
        <dbReference type="Pfam" id="PF02875"/>
    </source>
</evidence>
<name>A0A0C1K371_STRCV</name>
<evidence type="ECO:0000256" key="9">
    <source>
        <dbReference type="ARBA" id="ARBA00030592"/>
    </source>
</evidence>
<dbReference type="EC" id="6.3.2.17" evidence="3"/>
<dbReference type="Proteomes" id="UP000031339">
    <property type="component" value="Unassembled WGS sequence"/>
</dbReference>
<dbReference type="FunFam" id="3.40.1190.10:FF:000011">
    <property type="entry name" value="Folylpolyglutamate synthase/dihydrofolate synthase"/>
    <property type="match status" value="1"/>
</dbReference>
<organism evidence="14 15">
    <name type="scientific">Streptococcus constellatus</name>
    <dbReference type="NCBI Taxonomy" id="76860"/>
    <lineage>
        <taxon>Bacteria</taxon>
        <taxon>Bacillati</taxon>
        <taxon>Bacillota</taxon>
        <taxon>Bacilli</taxon>
        <taxon>Lactobacillales</taxon>
        <taxon>Streptococcaceae</taxon>
        <taxon>Streptococcus</taxon>
        <taxon>Streptococcus anginosus group</taxon>
    </lineage>
</organism>
<dbReference type="Gene3D" id="3.40.1190.10">
    <property type="entry name" value="Mur-like, catalytic domain"/>
    <property type="match status" value="1"/>
</dbReference>
<dbReference type="GO" id="GO:0009252">
    <property type="term" value="P:peptidoglycan biosynthetic process"/>
    <property type="evidence" value="ECO:0007669"/>
    <property type="project" value="UniProtKB-UniPathway"/>
</dbReference>
<dbReference type="SUPFAM" id="SSF53623">
    <property type="entry name" value="MurD-like peptide ligases, catalytic domain"/>
    <property type="match status" value="1"/>
</dbReference>
<dbReference type="UniPathway" id="UPA00219"/>
<dbReference type="PIRSF" id="PIRSF001563">
    <property type="entry name" value="Folylpolyglu_synth"/>
    <property type="match status" value="1"/>
</dbReference>
<keyword evidence="4 11" id="KW-0436">Ligase</keyword>
<dbReference type="InterPro" id="IPR001645">
    <property type="entry name" value="Folylpolyglutamate_synth"/>
</dbReference>
<protein>
    <recommendedName>
        <fullName evidence="3">tetrahydrofolate synthase</fullName>
        <ecNumber evidence="3">6.3.2.17</ecNumber>
    </recommendedName>
    <alternativeName>
        <fullName evidence="9">Tetrahydrofolylpolyglutamate synthase</fullName>
    </alternativeName>
</protein>
<dbReference type="GO" id="GO:0005737">
    <property type="term" value="C:cytoplasm"/>
    <property type="evidence" value="ECO:0007669"/>
    <property type="project" value="TreeGrafter"/>
</dbReference>
<evidence type="ECO:0000256" key="1">
    <source>
        <dbReference type="ARBA" id="ARBA00001946"/>
    </source>
</evidence>
<feature type="domain" description="Mur ligase C-terminal" evidence="12">
    <location>
        <begin position="286"/>
        <end position="396"/>
    </location>
</feature>
<dbReference type="InterPro" id="IPR036565">
    <property type="entry name" value="Mur-like_cat_sf"/>
</dbReference>
<dbReference type="InterPro" id="IPR018109">
    <property type="entry name" value="Folylpolyglutamate_synth_CS"/>
</dbReference>
<evidence type="ECO:0000256" key="10">
    <source>
        <dbReference type="ARBA" id="ARBA00047493"/>
    </source>
</evidence>
<evidence type="ECO:0000256" key="6">
    <source>
        <dbReference type="ARBA" id="ARBA00022741"/>
    </source>
</evidence>
<dbReference type="eggNOG" id="COG0285">
    <property type="taxonomic scope" value="Bacteria"/>
</dbReference>
<dbReference type="GO" id="GO:0005524">
    <property type="term" value="F:ATP binding"/>
    <property type="evidence" value="ECO:0007669"/>
    <property type="project" value="UniProtKB-KW"/>
</dbReference>
<comment type="similarity">
    <text evidence="2 11">Belongs to the folylpolyglutamate synthase family.</text>
</comment>
<dbReference type="SUPFAM" id="SSF53244">
    <property type="entry name" value="MurD-like peptide ligases, peptide-binding domain"/>
    <property type="match status" value="1"/>
</dbReference>
<evidence type="ECO:0000256" key="7">
    <source>
        <dbReference type="ARBA" id="ARBA00022840"/>
    </source>
</evidence>
<dbReference type="PANTHER" id="PTHR11136">
    <property type="entry name" value="FOLYLPOLYGLUTAMATE SYNTHASE-RELATED"/>
    <property type="match status" value="1"/>
</dbReference>
<gene>
    <name evidence="14" type="ORF">RN79_09285</name>
</gene>
<dbReference type="PANTHER" id="PTHR11136:SF0">
    <property type="entry name" value="DIHYDROFOLATE SYNTHETASE-RELATED"/>
    <property type="match status" value="1"/>
</dbReference>
<evidence type="ECO:0000256" key="8">
    <source>
        <dbReference type="ARBA" id="ARBA00022842"/>
    </source>
</evidence>
<comment type="caution">
    <text evidence="14">The sequence shown here is derived from an EMBL/GenBank/DDBJ whole genome shotgun (WGS) entry which is preliminary data.</text>
</comment>
<dbReference type="GO" id="GO:0046872">
    <property type="term" value="F:metal ion binding"/>
    <property type="evidence" value="ECO:0007669"/>
    <property type="project" value="UniProtKB-KW"/>
</dbReference>
<keyword evidence="8" id="KW-0460">Magnesium</keyword>
<evidence type="ECO:0000313" key="14">
    <source>
        <dbReference type="EMBL" id="KIC77445.1"/>
    </source>
</evidence>
<dbReference type="Pfam" id="PF08245">
    <property type="entry name" value="Mur_ligase_M"/>
    <property type="match status" value="1"/>
</dbReference>
<feature type="domain" description="Mur ligase central" evidence="13">
    <location>
        <begin position="42"/>
        <end position="256"/>
    </location>
</feature>
<dbReference type="RefSeq" id="WP_039677802.1">
    <property type="nucleotide sequence ID" value="NZ_JWIY01000004.1"/>
</dbReference>
<evidence type="ECO:0000256" key="2">
    <source>
        <dbReference type="ARBA" id="ARBA00008276"/>
    </source>
</evidence>
<dbReference type="GO" id="GO:0004326">
    <property type="term" value="F:tetrahydrofolylpolyglutamate synthase activity"/>
    <property type="evidence" value="ECO:0007669"/>
    <property type="project" value="UniProtKB-EC"/>
</dbReference>
<evidence type="ECO:0000256" key="3">
    <source>
        <dbReference type="ARBA" id="ARBA00013025"/>
    </source>
</evidence>
<evidence type="ECO:0000313" key="15">
    <source>
        <dbReference type="Proteomes" id="UP000031339"/>
    </source>
</evidence>
<dbReference type="NCBIfam" id="TIGR01499">
    <property type="entry name" value="folC"/>
    <property type="match status" value="1"/>
</dbReference>
<proteinExistence type="inferred from homology"/>
<evidence type="ECO:0000256" key="4">
    <source>
        <dbReference type="ARBA" id="ARBA00022598"/>
    </source>
</evidence>
<comment type="catalytic activity">
    <reaction evidence="10">
        <text>(6S)-5,6,7,8-tetrahydrofolyl-(gamma-L-Glu)(n) + L-glutamate + ATP = (6S)-5,6,7,8-tetrahydrofolyl-(gamma-L-Glu)(n+1) + ADP + phosphate + H(+)</text>
        <dbReference type="Rhea" id="RHEA:10580"/>
        <dbReference type="Rhea" id="RHEA-COMP:14738"/>
        <dbReference type="Rhea" id="RHEA-COMP:14740"/>
        <dbReference type="ChEBI" id="CHEBI:15378"/>
        <dbReference type="ChEBI" id="CHEBI:29985"/>
        <dbReference type="ChEBI" id="CHEBI:30616"/>
        <dbReference type="ChEBI" id="CHEBI:43474"/>
        <dbReference type="ChEBI" id="CHEBI:141005"/>
        <dbReference type="ChEBI" id="CHEBI:456216"/>
        <dbReference type="EC" id="6.3.2.17"/>
    </reaction>
</comment>
<evidence type="ECO:0000256" key="11">
    <source>
        <dbReference type="PIRNR" id="PIRNR001563"/>
    </source>
</evidence>
<dbReference type="AlphaFoldDB" id="A0A0C1K371"/>
<evidence type="ECO:0000259" key="13">
    <source>
        <dbReference type="Pfam" id="PF08245"/>
    </source>
</evidence>
<dbReference type="InterPro" id="IPR036615">
    <property type="entry name" value="Mur_ligase_C_dom_sf"/>
</dbReference>
<dbReference type="OrthoDB" id="9809356at2"/>
<keyword evidence="7 11" id="KW-0067">ATP-binding</keyword>
<dbReference type="InterPro" id="IPR013221">
    <property type="entry name" value="Mur_ligase_cen"/>
</dbReference>
<keyword evidence="6 11" id="KW-0547">Nucleotide-binding</keyword>
<evidence type="ECO:0000256" key="5">
    <source>
        <dbReference type="ARBA" id="ARBA00022723"/>
    </source>
</evidence>
<keyword evidence="5" id="KW-0479">Metal-binding</keyword>
<comment type="cofactor">
    <cofactor evidence="1">
        <name>Mg(2+)</name>
        <dbReference type="ChEBI" id="CHEBI:18420"/>
    </cofactor>
</comment>
<dbReference type="InterPro" id="IPR004101">
    <property type="entry name" value="Mur_ligase_C"/>
</dbReference>
<dbReference type="EMBL" id="JWIY01000004">
    <property type="protein sequence ID" value="KIC77445.1"/>
    <property type="molecule type" value="Genomic_DNA"/>
</dbReference>
<sequence>MNEIETWLESRIGLNFRSGLERMRQAISLLDHPEENYPIIHVTGTNGKGSSIAFMSQLFAEHKKKVGTFTSPHMVSIYDRICVNHKPISDKDFVRIGRRIQAMERQLLQTQDPLSYFEILTLIALLYFEEEQVDVALIEVGIGGLLDATNVVIGDVAVITSVGLDHQETLGDSIAAIAEQKAGIFKKKERAVIGPLAEEARRVCELRADELGVVLYEYGRDFSFSKGQFSNQDKMIVGLQLGLKGTYQEENAAVALQSFLLFMKQQNWQPQVKWIRKALQETHWAGRLEYFERGIYLDGAHNLPALSRLVEFIRQQEQKEIFLLFGALKRKNYQGMLSYLKQELPDVRLTITTFEDDCAIDKRNLTTETYVSSYREFIEQFIKKSTDSQLLFVTGSLYFIAEVRAFLLEKELTA</sequence>
<dbReference type="PROSITE" id="PS01012">
    <property type="entry name" value="FOLYLPOLYGLU_SYNT_2"/>
    <property type="match status" value="1"/>
</dbReference>
<dbReference type="GO" id="GO:0008841">
    <property type="term" value="F:dihydrofolate synthase activity"/>
    <property type="evidence" value="ECO:0007669"/>
    <property type="project" value="TreeGrafter"/>
</dbReference>
<accession>A0A0C1K371</accession>